<dbReference type="PROSITE" id="PS50887">
    <property type="entry name" value="GGDEF"/>
    <property type="match status" value="1"/>
</dbReference>
<dbReference type="Pfam" id="PF18211">
    <property type="entry name" value="Csm1_B"/>
    <property type="match status" value="1"/>
</dbReference>
<keyword evidence="8" id="KW-0269">Exonuclease</keyword>
<dbReference type="Gene3D" id="3.30.70.270">
    <property type="match status" value="1"/>
</dbReference>
<evidence type="ECO:0000256" key="1">
    <source>
        <dbReference type="ARBA" id="ARBA00005700"/>
    </source>
</evidence>
<keyword evidence="6" id="KW-0255">Endonuclease</keyword>
<keyword evidence="5" id="KW-0547">Nucleotide-binding</keyword>
<feature type="domain" description="GGDEF" evidence="12">
    <location>
        <begin position="645"/>
        <end position="791"/>
    </location>
</feature>
<keyword evidence="7" id="KW-0378">Hydrolase</keyword>
<keyword evidence="10" id="KW-0051">Antiviral defense</keyword>
<dbReference type="InterPro" id="IPR013408">
    <property type="entry name" value="Cas10/Csm1"/>
</dbReference>
<evidence type="ECO:0000256" key="5">
    <source>
        <dbReference type="ARBA" id="ARBA00022741"/>
    </source>
</evidence>
<evidence type="ECO:0000256" key="11">
    <source>
        <dbReference type="ARBA" id="ARBA00032922"/>
    </source>
</evidence>
<keyword evidence="9" id="KW-0067">ATP-binding</keyword>
<evidence type="ECO:0000313" key="13">
    <source>
        <dbReference type="EMBL" id="WWF01273.1"/>
    </source>
</evidence>
<dbReference type="PANTHER" id="PTHR36528">
    <property type="entry name" value="CRISPR SYSTEM SINGLE-STRAND-SPECIFIC DEOXYRIBONUCLEASE CAS10/CSM1 (SUBTYPE III-A)"/>
    <property type="match status" value="1"/>
</dbReference>
<evidence type="ECO:0000256" key="7">
    <source>
        <dbReference type="ARBA" id="ARBA00022801"/>
    </source>
</evidence>
<dbReference type="Pfam" id="PF22335">
    <property type="entry name" value="Cas10-Cmr2_palm2"/>
    <property type="match status" value="1"/>
</dbReference>
<evidence type="ECO:0000256" key="8">
    <source>
        <dbReference type="ARBA" id="ARBA00022839"/>
    </source>
</evidence>
<dbReference type="PANTHER" id="PTHR36528:SF1">
    <property type="entry name" value="CRISPR SYSTEM SINGLE-STRAND-SPECIFIC DEOXYRIBONUCLEASE CAS10_CSM1 (SUBTYPE III-A)"/>
    <property type="match status" value="1"/>
</dbReference>
<proteinExistence type="inferred from homology"/>
<evidence type="ECO:0000256" key="3">
    <source>
        <dbReference type="ARBA" id="ARBA00022679"/>
    </source>
</evidence>
<dbReference type="InterPro" id="IPR054767">
    <property type="entry name" value="Cas10-Cmr2_palm2"/>
</dbReference>
<name>A0ABZ2F261_METCP</name>
<comment type="similarity">
    <text evidence="1">Belongs to the CRISPR-associated Cas10/Csm1 family.</text>
</comment>
<dbReference type="NCBIfam" id="TIGR02578">
    <property type="entry name" value="cas_TM1811_Csm1"/>
    <property type="match status" value="1"/>
</dbReference>
<dbReference type="InterPro" id="IPR052117">
    <property type="entry name" value="Cas10/Csm1_subtype-III-A"/>
</dbReference>
<dbReference type="InterPro" id="IPR000160">
    <property type="entry name" value="GGDEF_dom"/>
</dbReference>
<dbReference type="Proteomes" id="UP001359308">
    <property type="component" value="Chromosome"/>
</dbReference>
<dbReference type="RefSeq" id="WP_198321518.1">
    <property type="nucleotide sequence ID" value="NZ_CP104311.1"/>
</dbReference>
<evidence type="ECO:0000256" key="4">
    <source>
        <dbReference type="ARBA" id="ARBA00022722"/>
    </source>
</evidence>
<keyword evidence="3" id="KW-0808">Transferase</keyword>
<protein>
    <recommendedName>
        <fullName evidence="2">CRISPR system single-strand-specific deoxyribonuclease Cas10/Csm1 (subtype III-A)</fullName>
    </recommendedName>
    <alternativeName>
        <fullName evidence="11">Cyclic oligoadenylate synthase</fullName>
    </alternativeName>
</protein>
<dbReference type="EMBL" id="CP104311">
    <property type="protein sequence ID" value="WWF01273.1"/>
    <property type="molecule type" value="Genomic_DNA"/>
</dbReference>
<gene>
    <name evidence="13" type="primary">cas10</name>
    <name evidence="13" type="ORF">N4J17_12460</name>
</gene>
<keyword evidence="14" id="KW-1185">Reference proteome</keyword>
<evidence type="ECO:0000256" key="2">
    <source>
        <dbReference type="ARBA" id="ARBA00014333"/>
    </source>
</evidence>
<reference evidence="13 14" key="1">
    <citation type="submission" date="2022-09" db="EMBL/GenBank/DDBJ databases">
        <authorList>
            <person name="Giprobiosintez L."/>
        </authorList>
    </citation>
    <scope>NUCLEOTIDE SEQUENCE [LARGE SCALE GENOMIC DNA]</scope>
    <source>
        <strain evidence="14">VKPM-B-12549 (GBS-15)</strain>
    </source>
</reference>
<organism evidence="13 14">
    <name type="scientific">Methylococcus capsulatus</name>
    <dbReference type="NCBI Taxonomy" id="414"/>
    <lineage>
        <taxon>Bacteria</taxon>
        <taxon>Pseudomonadati</taxon>
        <taxon>Pseudomonadota</taxon>
        <taxon>Gammaproteobacteria</taxon>
        <taxon>Methylococcales</taxon>
        <taxon>Methylococcaceae</taxon>
        <taxon>Methylococcus</taxon>
    </lineage>
</organism>
<evidence type="ECO:0000256" key="10">
    <source>
        <dbReference type="ARBA" id="ARBA00023118"/>
    </source>
</evidence>
<sequence length="915" mass="101916">MALDLQERLDASSLLALAAFLHDLGKFAERARIGEANEKRADGTTRIEIEKQLHCPHFNGRATHIHAAYTAIGFDLLERDLPDLAGERVTPFAPWRDCDADDSLINAAARHHRPDTFLQWIIATADRLASGFERDSFAAYNKASDEAPAQKLNHYTTRQWTLFERIHLQERPASGRWRYPLKPLSPASIFPVLADRYESADTNAAQAEYAALWNGFRAGLARIPAEHRRNLALWLDHFDSLWLTFTHAIPSATAGLGGSVRPDVSLYDHSKTTAALAVALWRFHDDRGDAPEAIREQLRAQWDRLRAGDDDSRQAWEEEKFLLIQGDFFGIQDFIFASGGETQKRAAKLLRGRSFYVSLLAELAALRLLEALGLPPTSQVVNAAGKFLIVAPNTAEARATVRAVQAEFDGWFLSHSYGQSGIGLAMLPARARNFQAGKAGEDSPFRRLTQRLFEQLEEAKLKRFALCGEAPAGPLFRDFLDAFTAKGVCGIDGRSPATTEEGGIAVSALAADQIQTGHYLATQQRVLISTECLNHHTLKLPIFGYYVNFSHGEADTGRFGHEAKTGHLRRCWDFSLPESADAPLWNGYARRHINAYVPRFGALNEFERSRYSGLDSPSVDEIKTLNHIARDDRRLDEEGHWYGQEALMTLKGDVDNLGRIFESGLERPTFARMAALSRQMNAFFAIYLPWLCAHGEDNGVSRYRNTYTVFAGGDDFFLIGPWHSTLRLAERMRKAFNRYVAGNPDIHFSAGLSMTKPGLPIRQLAALAEEGLEAAKAYAPGGPNTAPVKNAVTCFGQTASWSDFDAILAQEAELERLAGEFGLSTGYVYGLLHLTDMAAAVSQRPENALWHAYFAYRTRRMLESRVKGGEDREATECKRRALQGELAAEIAHKGIGQFGAAYKIALFTYLYQQRD</sequence>
<evidence type="ECO:0000259" key="12">
    <source>
        <dbReference type="PROSITE" id="PS50887"/>
    </source>
</evidence>
<dbReference type="InterPro" id="IPR043128">
    <property type="entry name" value="Rev_trsase/Diguanyl_cyclase"/>
</dbReference>
<evidence type="ECO:0000256" key="6">
    <source>
        <dbReference type="ARBA" id="ARBA00022759"/>
    </source>
</evidence>
<accession>A0ABZ2F261</accession>
<evidence type="ECO:0000313" key="14">
    <source>
        <dbReference type="Proteomes" id="UP001359308"/>
    </source>
</evidence>
<dbReference type="InterPro" id="IPR041062">
    <property type="entry name" value="Csm1_B"/>
</dbReference>
<keyword evidence="4" id="KW-0540">Nuclease</keyword>
<evidence type="ECO:0000256" key="9">
    <source>
        <dbReference type="ARBA" id="ARBA00022840"/>
    </source>
</evidence>